<dbReference type="RefSeq" id="WP_040010284.1">
    <property type="nucleotide sequence ID" value="NZ_CP009574.1"/>
</dbReference>
<feature type="transmembrane region" description="Helical" evidence="9">
    <location>
        <begin position="387"/>
        <end position="404"/>
    </location>
</feature>
<dbReference type="OrthoDB" id="18749at2"/>
<dbReference type="HOGENOM" id="CLU_038102_3_0_6"/>
<feature type="transmembrane region" description="Helical" evidence="9">
    <location>
        <begin position="39"/>
        <end position="60"/>
    </location>
</feature>
<dbReference type="eggNOG" id="COG0814">
    <property type="taxonomic scope" value="Bacteria"/>
</dbReference>
<dbReference type="Gene3D" id="1.20.1740.10">
    <property type="entry name" value="Amino acid/polyamine transporter I"/>
    <property type="match status" value="1"/>
</dbReference>
<feature type="transmembrane region" description="Helical" evidence="9">
    <location>
        <begin position="12"/>
        <end position="33"/>
    </location>
</feature>
<evidence type="ECO:0000256" key="5">
    <source>
        <dbReference type="ARBA" id="ARBA00022692"/>
    </source>
</evidence>
<feature type="transmembrane region" description="Helical" evidence="9">
    <location>
        <begin position="181"/>
        <end position="206"/>
    </location>
</feature>
<reference evidence="10 11" key="1">
    <citation type="submission" date="2014-10" db="EMBL/GenBank/DDBJ databases">
        <title>Whole genome sequence of Francisella endociliophora strain FSC1006, isolated from a laboratory culture of the marine ciliate Euplotes raikovi.</title>
        <authorList>
            <person name="Granberg M."/>
            <person name="Backman S."/>
            <person name="Lundmark E."/>
            <person name="Nilsson E."/>
            <person name="Karlsson E."/>
            <person name="Thelaus J."/>
            <person name="Ohrman C."/>
            <person name="Larkeryd A."/>
            <person name="Stenberg P."/>
        </authorList>
    </citation>
    <scope>NUCLEOTIDE SEQUENCE [LARGE SCALE GENOMIC DNA]</scope>
    <source>
        <strain evidence="10 11">FSC1006</strain>
    </source>
</reference>
<feature type="transmembrane region" description="Helical" evidence="9">
    <location>
        <begin position="125"/>
        <end position="143"/>
    </location>
</feature>
<name>A0A097EQT0_9GAMM</name>
<dbReference type="Pfam" id="PF03222">
    <property type="entry name" value="Trp_Tyr_perm"/>
    <property type="match status" value="1"/>
</dbReference>
<dbReference type="EMBL" id="CP009574">
    <property type="protein sequence ID" value="AIT09929.1"/>
    <property type="molecule type" value="Genomic_DNA"/>
</dbReference>
<keyword evidence="11" id="KW-1185">Reference proteome</keyword>
<keyword evidence="8 9" id="KW-0472">Membrane</keyword>
<evidence type="ECO:0000256" key="4">
    <source>
        <dbReference type="ARBA" id="ARBA00022519"/>
    </source>
</evidence>
<dbReference type="AlphaFoldDB" id="A0A097EQT0"/>
<feature type="transmembrane region" description="Helical" evidence="9">
    <location>
        <begin position="150"/>
        <end position="169"/>
    </location>
</feature>
<keyword evidence="6" id="KW-0029">Amino-acid transport</keyword>
<dbReference type="GO" id="GO:0015173">
    <property type="term" value="F:aromatic amino acid transmembrane transporter activity"/>
    <property type="evidence" value="ECO:0007669"/>
    <property type="project" value="InterPro"/>
</dbReference>
<protein>
    <submittedName>
        <fullName evidence="10">Amino acid transporter</fullName>
    </submittedName>
</protein>
<evidence type="ECO:0000256" key="6">
    <source>
        <dbReference type="ARBA" id="ARBA00022970"/>
    </source>
</evidence>
<keyword evidence="4" id="KW-0997">Cell inner membrane</keyword>
<accession>A0A097EQT0</accession>
<dbReference type="PRINTS" id="PR00166">
    <property type="entry name" value="AROAAPRMEASE"/>
</dbReference>
<evidence type="ECO:0000256" key="3">
    <source>
        <dbReference type="ARBA" id="ARBA00022475"/>
    </source>
</evidence>
<comment type="subcellular location">
    <subcellularLocation>
        <location evidence="1">Cell inner membrane</location>
        <topology evidence="1">Multi-pass membrane protein</topology>
    </subcellularLocation>
</comment>
<feature type="transmembrane region" description="Helical" evidence="9">
    <location>
        <begin position="320"/>
        <end position="338"/>
    </location>
</feature>
<proteinExistence type="predicted"/>
<dbReference type="PANTHER" id="PTHR46997">
    <property type="entry name" value="LOW AFFINITY TRYPTOPHAN PERMEASE-RELATED"/>
    <property type="match status" value="1"/>
</dbReference>
<dbReference type="InterPro" id="IPR013059">
    <property type="entry name" value="Trp_tyr_transpt"/>
</dbReference>
<dbReference type="Proteomes" id="UP000029672">
    <property type="component" value="Chromosome"/>
</dbReference>
<keyword evidence="2" id="KW-0813">Transport</keyword>
<sequence>MNNSQNSLIKIFGSIMIIVGTMIGGGILALPIITAKLGFVIGSILVFVVWSIMTYTAVVISDISCSMPYGSSFKTIAEKYLGKAGGIVASIAFLVLMYFISTAYISAAASSLSTSFPNIDEKISSLVFVIIFGSIVVLGTRFVDYANRFFIILKILVLVILCVVFNQYIEAKNLLVAPVDLGISLVIAIPVFTTSFTSHIIVPALSDYLKKDSKDLKRVIIIGSIIPLILYIIWVATILGVLPLHGPVSFMDSIFNHIPVDKANIGNILTALGDKVRTPTTDAVLHIFTYVAIMTSFLSVNLSLFHFNLDTYKLYKSRKVIGYTIAAVLTFAIPLIINQLDPNIFIYAMTCVGLSIAVLLMIMPALMAYKMNKQGETFNYKVSTYKTLWLISLISGVIVILCVVA</sequence>
<keyword evidence="3" id="KW-1003">Cell membrane</keyword>
<evidence type="ECO:0000313" key="10">
    <source>
        <dbReference type="EMBL" id="AIT09929.1"/>
    </source>
</evidence>
<feature type="transmembrane region" description="Helical" evidence="9">
    <location>
        <begin position="287"/>
        <end position="308"/>
    </location>
</feature>
<dbReference type="GO" id="GO:0005886">
    <property type="term" value="C:plasma membrane"/>
    <property type="evidence" value="ECO:0007669"/>
    <property type="project" value="UniProtKB-SubCell"/>
</dbReference>
<evidence type="ECO:0000256" key="8">
    <source>
        <dbReference type="ARBA" id="ARBA00023136"/>
    </source>
</evidence>
<evidence type="ECO:0000256" key="7">
    <source>
        <dbReference type="ARBA" id="ARBA00022989"/>
    </source>
</evidence>
<evidence type="ECO:0000256" key="1">
    <source>
        <dbReference type="ARBA" id="ARBA00004429"/>
    </source>
</evidence>
<evidence type="ECO:0000256" key="9">
    <source>
        <dbReference type="SAM" id="Phobius"/>
    </source>
</evidence>
<feature type="transmembrane region" description="Helical" evidence="9">
    <location>
        <begin position="344"/>
        <end position="366"/>
    </location>
</feature>
<keyword evidence="5 9" id="KW-0812">Transmembrane</keyword>
<feature type="transmembrane region" description="Helical" evidence="9">
    <location>
        <begin position="218"/>
        <end position="242"/>
    </location>
</feature>
<dbReference type="KEGG" id="frf:LO80_08085"/>
<dbReference type="PANTHER" id="PTHR46997:SF2">
    <property type="entry name" value="TYROSINE-SPECIFIC TRANSPORT SYSTEM"/>
    <property type="match status" value="1"/>
</dbReference>
<gene>
    <name evidence="10" type="ORF">LO80_08085</name>
</gene>
<feature type="transmembrane region" description="Helical" evidence="9">
    <location>
        <begin position="80"/>
        <end position="105"/>
    </location>
</feature>
<dbReference type="InterPro" id="IPR018227">
    <property type="entry name" value="Amino_acid_transport_2"/>
</dbReference>
<evidence type="ECO:0000313" key="11">
    <source>
        <dbReference type="Proteomes" id="UP000029672"/>
    </source>
</evidence>
<dbReference type="STRING" id="1547445.LO80_08085"/>
<keyword evidence="7 9" id="KW-1133">Transmembrane helix</keyword>
<evidence type="ECO:0000256" key="2">
    <source>
        <dbReference type="ARBA" id="ARBA00022448"/>
    </source>
</evidence>
<dbReference type="GO" id="GO:0003333">
    <property type="term" value="P:amino acid transmembrane transport"/>
    <property type="evidence" value="ECO:0007669"/>
    <property type="project" value="InterPro"/>
</dbReference>
<organism evidence="10 11">
    <name type="scientific">Candidatus Francisella endociliophora</name>
    <dbReference type="NCBI Taxonomy" id="653937"/>
    <lineage>
        <taxon>Bacteria</taxon>
        <taxon>Pseudomonadati</taxon>
        <taxon>Pseudomonadota</taxon>
        <taxon>Gammaproteobacteria</taxon>
        <taxon>Thiotrichales</taxon>
        <taxon>Francisellaceae</taxon>
        <taxon>Francisella</taxon>
    </lineage>
</organism>